<dbReference type="EMBL" id="CP137524">
    <property type="protein sequence ID" value="WOT37713.1"/>
    <property type="molecule type" value="Genomic_DNA"/>
</dbReference>
<feature type="region of interest" description="Disordered" evidence="1">
    <location>
        <begin position="1"/>
        <end position="27"/>
    </location>
</feature>
<evidence type="ECO:0008006" key="4">
    <source>
        <dbReference type="Google" id="ProtNLM"/>
    </source>
</evidence>
<evidence type="ECO:0000313" key="3">
    <source>
        <dbReference type="Proteomes" id="UP001305002"/>
    </source>
</evidence>
<organism evidence="2 3">
    <name type="scientific">Streptomyces coeruleorubidus</name>
    <dbReference type="NCBI Taxonomy" id="116188"/>
    <lineage>
        <taxon>Bacteria</taxon>
        <taxon>Bacillati</taxon>
        <taxon>Actinomycetota</taxon>
        <taxon>Actinomycetes</taxon>
        <taxon>Kitasatosporales</taxon>
        <taxon>Streptomycetaceae</taxon>
        <taxon>Streptomyces</taxon>
    </lineage>
</organism>
<protein>
    <recommendedName>
        <fullName evidence="4">FXSXX-COOH protein</fullName>
    </recommendedName>
</protein>
<gene>
    <name evidence="2" type="ORF">R5U08_27770</name>
</gene>
<evidence type="ECO:0000256" key="1">
    <source>
        <dbReference type="SAM" id="MobiDB-lite"/>
    </source>
</evidence>
<dbReference type="Proteomes" id="UP001305002">
    <property type="component" value="Chromosome"/>
</dbReference>
<dbReference type="RefSeq" id="WP_167537318.1">
    <property type="nucleotide sequence ID" value="NZ_BMSO01000013.1"/>
</dbReference>
<reference evidence="2 3" key="1">
    <citation type="journal article" date="2021" name="J. Microbiol. Biotechnol.">
        <title>An Efficient Markerless Deletion System Suitable for the Industrial Strains of Streptomyces.</title>
        <authorList>
            <person name="Dong J."/>
            <person name="Wei J."/>
            <person name="Li H."/>
            <person name="Zhao S."/>
            <person name="Guan W."/>
        </authorList>
    </citation>
    <scope>NUCLEOTIDE SEQUENCE [LARGE SCALE GENOMIC DNA]</scope>
    <source>
        <strain evidence="2 3">CICC 11043</strain>
    </source>
</reference>
<evidence type="ECO:0000313" key="2">
    <source>
        <dbReference type="EMBL" id="WOT37713.1"/>
    </source>
</evidence>
<reference evidence="2 3" key="2">
    <citation type="journal article" date="2024" name="Microb. Biotechnol.">
        <title>The involvement of multiple ABC transporters in daunorubicin efflux in Streptomyces coeruleorubidus.</title>
        <authorList>
            <person name="Dong J."/>
            <person name="Ning J."/>
            <person name="Tian Y."/>
            <person name="Li H."/>
            <person name="Chen H."/>
            <person name="Guan W."/>
        </authorList>
    </citation>
    <scope>NUCLEOTIDE SEQUENCE [LARGE SCALE GENOMIC DNA]</scope>
    <source>
        <strain evidence="2 3">CICC 11043</strain>
    </source>
</reference>
<keyword evidence="3" id="KW-1185">Reference proteome</keyword>
<proteinExistence type="predicted"/>
<name>A0ABZ0KIJ0_STRC4</name>
<accession>A0ABZ0KIJ0</accession>
<sequence length="52" mass="5829">MEKTRKVESAKDTELTPKPVQEQDRVSARESIELRITDLSSPAMVAGLARRC</sequence>
<dbReference type="GeneID" id="91422726"/>